<keyword evidence="1" id="KW-0472">Membrane</keyword>
<evidence type="ECO:0000313" key="2">
    <source>
        <dbReference type="EMBL" id="TQV71108.1"/>
    </source>
</evidence>
<accession>A0A545T1K1</accession>
<evidence type="ECO:0000313" key="3">
    <source>
        <dbReference type="Proteomes" id="UP000317839"/>
    </source>
</evidence>
<keyword evidence="3" id="KW-1185">Reference proteome</keyword>
<dbReference type="EMBL" id="VIKR01000007">
    <property type="protein sequence ID" value="TQV71108.1"/>
    <property type="molecule type" value="Genomic_DNA"/>
</dbReference>
<name>A0A545T1K1_9GAMM</name>
<dbReference type="AlphaFoldDB" id="A0A545T1K1"/>
<reference evidence="2 3" key="1">
    <citation type="submission" date="2019-06" db="EMBL/GenBank/DDBJ databases">
        <title>Draft genome of Aliikangiella marina GYP-15.</title>
        <authorList>
            <person name="Wang G."/>
        </authorList>
    </citation>
    <scope>NUCLEOTIDE SEQUENCE [LARGE SCALE GENOMIC DNA]</scope>
    <source>
        <strain evidence="2 3">GYP-15</strain>
    </source>
</reference>
<sequence length="206" mass="23863">MESYWVFIVILTATLLVFFVLLFLRNKKASQLAYIDNYLFPEKVRIKIKEKYSHLSERQIEKVLDGLKEYFIICRQSKNYQASMPSRVVDLAWHEFILFTKQYNSFCQNAFGRFLHHTPTEAMASSNSNQLGTRNAWHYSCLNNGIDPKAAATLPLLFAIDEWLEIKDGCRYSKEDKERFQAYEDISTNGIEFDFDSDCGSGCGGD</sequence>
<dbReference type="Proteomes" id="UP000317839">
    <property type="component" value="Unassembled WGS sequence"/>
</dbReference>
<keyword evidence="1" id="KW-0812">Transmembrane</keyword>
<comment type="caution">
    <text evidence="2">The sequence shown here is derived from an EMBL/GenBank/DDBJ whole genome shotgun (WGS) entry which is preliminary data.</text>
</comment>
<protein>
    <submittedName>
        <fullName evidence="2">Uncharacterized protein</fullName>
    </submittedName>
</protein>
<organism evidence="2 3">
    <name type="scientific">Aliikangiella marina</name>
    <dbReference type="NCBI Taxonomy" id="1712262"/>
    <lineage>
        <taxon>Bacteria</taxon>
        <taxon>Pseudomonadati</taxon>
        <taxon>Pseudomonadota</taxon>
        <taxon>Gammaproteobacteria</taxon>
        <taxon>Oceanospirillales</taxon>
        <taxon>Pleioneaceae</taxon>
        <taxon>Aliikangiella</taxon>
    </lineage>
</organism>
<evidence type="ECO:0000256" key="1">
    <source>
        <dbReference type="SAM" id="Phobius"/>
    </source>
</evidence>
<dbReference type="RefSeq" id="WP_142944325.1">
    <property type="nucleotide sequence ID" value="NZ_VIKR01000007.1"/>
</dbReference>
<gene>
    <name evidence="2" type="ORF">FLL45_22540</name>
</gene>
<feature type="transmembrane region" description="Helical" evidence="1">
    <location>
        <begin position="6"/>
        <end position="24"/>
    </location>
</feature>
<keyword evidence="1" id="KW-1133">Transmembrane helix</keyword>
<proteinExistence type="predicted"/>
<dbReference type="OrthoDB" id="278697at2"/>